<dbReference type="Proteomes" id="UP001187315">
    <property type="component" value="Unassembled WGS sequence"/>
</dbReference>
<accession>A0AA88J980</accession>
<comment type="caution">
    <text evidence="1">The sequence shown here is derived from an EMBL/GenBank/DDBJ whole genome shotgun (WGS) entry which is preliminary data.</text>
</comment>
<protein>
    <submittedName>
        <fullName evidence="1">Uncharacterized protein</fullName>
    </submittedName>
</protein>
<evidence type="ECO:0000313" key="1">
    <source>
        <dbReference type="EMBL" id="KAK2819802.1"/>
    </source>
</evidence>
<name>A0AA88J980_TACVA</name>
<reference evidence="1" key="1">
    <citation type="submission" date="2023-08" db="EMBL/GenBank/DDBJ databases">
        <title>Pelteobagrus vachellii genome.</title>
        <authorList>
            <person name="Liu H."/>
        </authorList>
    </citation>
    <scope>NUCLEOTIDE SEQUENCE</scope>
    <source>
        <strain evidence="1">PRFRI_2022a</strain>
        <tissue evidence="1">Muscle</tissue>
    </source>
</reference>
<proteinExistence type="predicted"/>
<dbReference type="AlphaFoldDB" id="A0AA88J980"/>
<gene>
    <name evidence="1" type="ORF">Q7C36_021448</name>
</gene>
<dbReference type="EMBL" id="JAVHJS010000023">
    <property type="protein sequence ID" value="KAK2819802.1"/>
    <property type="molecule type" value="Genomic_DNA"/>
</dbReference>
<keyword evidence="2" id="KW-1185">Reference proteome</keyword>
<organism evidence="1 2">
    <name type="scientific">Tachysurus vachellii</name>
    <name type="common">Darkbarbel catfish</name>
    <name type="synonym">Pelteobagrus vachellii</name>
    <dbReference type="NCBI Taxonomy" id="175792"/>
    <lineage>
        <taxon>Eukaryota</taxon>
        <taxon>Metazoa</taxon>
        <taxon>Chordata</taxon>
        <taxon>Craniata</taxon>
        <taxon>Vertebrata</taxon>
        <taxon>Euteleostomi</taxon>
        <taxon>Actinopterygii</taxon>
        <taxon>Neopterygii</taxon>
        <taxon>Teleostei</taxon>
        <taxon>Ostariophysi</taxon>
        <taxon>Siluriformes</taxon>
        <taxon>Bagridae</taxon>
        <taxon>Tachysurus</taxon>
    </lineage>
</organism>
<sequence>MKVAMVGPHVQDKCQLAPLDTSLEVAAFSEEDSIQQQKGHWNNVSDQSCTLITKQQHYHSSGKQGNAQSQKNPARIFIVYSWLSQESSCHSHHHLNQLGLQIIHRNTTVGV</sequence>
<evidence type="ECO:0000313" key="2">
    <source>
        <dbReference type="Proteomes" id="UP001187315"/>
    </source>
</evidence>